<feature type="compositionally biased region" description="Basic and acidic residues" evidence="4">
    <location>
        <begin position="20"/>
        <end position="39"/>
    </location>
</feature>
<dbReference type="PANTHER" id="PTHR48107:SF26">
    <property type="entry name" value="OXIDOREDUCTASE, SHORT-CHAIN DEHYDROGENASE_REDUCTASE FAMILY (AFU_ORTHOLOGUE AFUA_4G05870)"/>
    <property type="match status" value="1"/>
</dbReference>
<evidence type="ECO:0000256" key="3">
    <source>
        <dbReference type="ARBA" id="ARBA00023002"/>
    </source>
</evidence>
<evidence type="ECO:0000313" key="6">
    <source>
        <dbReference type="Proteomes" id="UP000078544"/>
    </source>
</evidence>
<dbReference type="OrthoDB" id="47007at2759"/>
<feature type="region of interest" description="Disordered" evidence="4">
    <location>
        <begin position="1"/>
        <end position="39"/>
    </location>
</feature>
<name>A0A166PGT6_9HYPO</name>
<comment type="caution">
    <text evidence="5">The sequence shown here is derived from an EMBL/GenBank/DDBJ whole genome shotgun (WGS) entry which is preliminary data.</text>
</comment>
<reference evidence="5 6" key="1">
    <citation type="journal article" date="2016" name="Genome Biol. Evol.">
        <title>Divergent and convergent evolution of fungal pathogenicity.</title>
        <authorList>
            <person name="Shang Y."/>
            <person name="Xiao G."/>
            <person name="Zheng P."/>
            <person name="Cen K."/>
            <person name="Zhan S."/>
            <person name="Wang C."/>
        </authorList>
    </citation>
    <scope>NUCLEOTIDE SEQUENCE [LARGE SCALE GENOMIC DNA]</scope>
    <source>
        <strain evidence="5 6">RCEF 2490</strain>
    </source>
</reference>
<proteinExistence type="inferred from homology"/>
<dbReference type="PRINTS" id="PR00081">
    <property type="entry name" value="GDHRDH"/>
</dbReference>
<dbReference type="InterPro" id="IPR020904">
    <property type="entry name" value="Sc_DH/Rdtase_CS"/>
</dbReference>
<feature type="compositionally biased region" description="Basic and acidic residues" evidence="4">
    <location>
        <begin position="1"/>
        <end position="12"/>
    </location>
</feature>
<dbReference type="Pfam" id="PF13561">
    <property type="entry name" value="adh_short_C2"/>
    <property type="match status" value="1"/>
</dbReference>
<dbReference type="PRINTS" id="PR00080">
    <property type="entry name" value="SDRFAMILY"/>
</dbReference>
<dbReference type="InterPro" id="IPR036291">
    <property type="entry name" value="NAD(P)-bd_dom_sf"/>
</dbReference>
<evidence type="ECO:0000256" key="2">
    <source>
        <dbReference type="ARBA" id="ARBA00022857"/>
    </source>
</evidence>
<dbReference type="Gene3D" id="3.40.50.720">
    <property type="entry name" value="NAD(P)-binding Rossmann-like Domain"/>
    <property type="match status" value="1"/>
</dbReference>
<evidence type="ECO:0000313" key="5">
    <source>
        <dbReference type="EMBL" id="KZZ96640.1"/>
    </source>
</evidence>
<dbReference type="PANTHER" id="PTHR48107">
    <property type="entry name" value="NADPH-DEPENDENT ALDEHYDE REDUCTASE-LIKE PROTEIN, CHLOROPLASTIC-RELATED"/>
    <property type="match status" value="1"/>
</dbReference>
<keyword evidence="2" id="KW-0521">NADP</keyword>
<dbReference type="EMBL" id="AZGY01000007">
    <property type="protein sequence ID" value="KZZ96640.1"/>
    <property type="molecule type" value="Genomic_DNA"/>
</dbReference>
<gene>
    <name evidence="5" type="ORF">AAL_03869</name>
</gene>
<comment type="similarity">
    <text evidence="1">Belongs to the short-chain dehydrogenases/reductases (SDR) family.</text>
</comment>
<evidence type="ECO:0000256" key="4">
    <source>
        <dbReference type="SAM" id="MobiDB-lite"/>
    </source>
</evidence>
<keyword evidence="3" id="KW-0560">Oxidoreductase</keyword>
<accession>A0A166PGT6</accession>
<dbReference type="FunFam" id="3.40.50.720:FF:000084">
    <property type="entry name" value="Short-chain dehydrogenase reductase"/>
    <property type="match status" value="1"/>
</dbReference>
<dbReference type="SUPFAM" id="SSF51735">
    <property type="entry name" value="NAD(P)-binding Rossmann-fold domains"/>
    <property type="match status" value="1"/>
</dbReference>
<dbReference type="Proteomes" id="UP000078544">
    <property type="component" value="Unassembled WGS sequence"/>
</dbReference>
<evidence type="ECO:0000256" key="1">
    <source>
        <dbReference type="ARBA" id="ARBA00006484"/>
    </source>
</evidence>
<dbReference type="STRING" id="1081109.A0A166PGT6"/>
<sequence length="296" mass="32228">MASQFNREKDIPISDQSFPGKDHDMPNPKPLREELPERGGEKVAYKAANKLQGKRALITGGDSGIGAATAVLFAKEGAVSTIAYLPEEERDAQDTKKQVEKLGGTCYLIAADLVKRENCQKVVDFAVEKMKGIDIVFNNAAYQMMVEDIADLSEDQWVHTFNVNMHSYFYVAKYALRHMQRGSVIINNASINAYVGRPDLLDYTSSKGAIISFTRGLSNQYIGKGIRVNAVAPGPVWTPLIPATMNEKAQKEFTSPMGRPAQPSEIASCVVFLASMDSSCVSGQTIHCNGGTVVNG</sequence>
<protein>
    <submittedName>
        <fullName evidence="5">3-oxoacyl-(Acyl-carrier-protein) reductase</fullName>
    </submittedName>
</protein>
<dbReference type="InterPro" id="IPR002347">
    <property type="entry name" value="SDR_fam"/>
</dbReference>
<organism evidence="5 6">
    <name type="scientific">Moelleriella libera RCEF 2490</name>
    <dbReference type="NCBI Taxonomy" id="1081109"/>
    <lineage>
        <taxon>Eukaryota</taxon>
        <taxon>Fungi</taxon>
        <taxon>Dikarya</taxon>
        <taxon>Ascomycota</taxon>
        <taxon>Pezizomycotina</taxon>
        <taxon>Sordariomycetes</taxon>
        <taxon>Hypocreomycetidae</taxon>
        <taxon>Hypocreales</taxon>
        <taxon>Clavicipitaceae</taxon>
        <taxon>Moelleriella</taxon>
    </lineage>
</organism>
<dbReference type="GO" id="GO:0016614">
    <property type="term" value="F:oxidoreductase activity, acting on CH-OH group of donors"/>
    <property type="evidence" value="ECO:0007669"/>
    <property type="project" value="UniProtKB-ARBA"/>
</dbReference>
<keyword evidence="6" id="KW-1185">Reference proteome</keyword>
<dbReference type="AlphaFoldDB" id="A0A166PGT6"/>
<dbReference type="PROSITE" id="PS00061">
    <property type="entry name" value="ADH_SHORT"/>
    <property type="match status" value="1"/>
</dbReference>